<accession>A0A0S4M5Y4</accession>
<dbReference type="Proteomes" id="UP000198651">
    <property type="component" value="Chromosome I"/>
</dbReference>
<feature type="non-terminal residue" evidence="1">
    <location>
        <position position="214"/>
    </location>
</feature>
<organism evidence="1 2">
    <name type="scientific">Candidatus Ichthyocystis hellenicum</name>
    <dbReference type="NCBI Taxonomy" id="1561003"/>
    <lineage>
        <taxon>Bacteria</taxon>
        <taxon>Pseudomonadati</taxon>
        <taxon>Pseudomonadota</taxon>
        <taxon>Betaproteobacteria</taxon>
        <taxon>Burkholderiales</taxon>
        <taxon>Candidatus Ichthyocystis</taxon>
    </lineage>
</organism>
<dbReference type="EMBL" id="LN906597">
    <property type="protein sequence ID" value="CUT18338.1"/>
    <property type="molecule type" value="Genomic_DNA"/>
</dbReference>
<evidence type="ECO:0000313" key="1">
    <source>
        <dbReference type="EMBL" id="CUT18338.1"/>
    </source>
</evidence>
<dbReference type="STRING" id="1561003.Ark11_1541"/>
<sequence>MFNKIISSQYSSANNTSHESECSSKSGDDILDLTKEKATTMEIQTSPSEITSTSSTSSPARSFYKRVIRTSLLLSMLSNATESNTTVKASSTNFAEFMKKLSDMFLKLRNINCLAKGLLNLGEENLISHGVNIRSAIKNSTNTSLEEIMSETFKLRYNNIIPKMIDAHGSNYDEANITVIDNSLSSVKKILLDACEKIQSITDFDSITKSQLNN</sequence>
<dbReference type="AlphaFoldDB" id="A0A0S4M5Y4"/>
<proteinExistence type="predicted"/>
<keyword evidence="2" id="KW-1185">Reference proteome</keyword>
<reference evidence="2" key="1">
    <citation type="submission" date="2015-11" db="EMBL/GenBank/DDBJ databases">
        <authorList>
            <person name="Seth-Smith H.M.B."/>
        </authorList>
    </citation>
    <scope>NUCLEOTIDE SEQUENCE [LARGE SCALE GENOMIC DNA]</scope>
    <source>
        <strain evidence="2">2013Ark11</strain>
    </source>
</reference>
<gene>
    <name evidence="1" type="ORF">Ark11_1541</name>
</gene>
<evidence type="ECO:0000313" key="2">
    <source>
        <dbReference type="Proteomes" id="UP000198651"/>
    </source>
</evidence>
<protein>
    <submittedName>
        <fullName evidence="1">Uncharacterized protein</fullName>
    </submittedName>
</protein>
<name>A0A0S4M5Y4_9BURK</name>